<dbReference type="RefSeq" id="WP_006374171.1">
    <property type="nucleotide sequence ID" value="NZ_AEJB01000069.1"/>
</dbReference>
<gene>
    <name evidence="2" type="ORF">STRTUCAR8_09885</name>
</gene>
<comment type="caution">
    <text evidence="2">The sequence shown here is derived from an EMBL/GenBank/DDBJ whole genome shotgun (WGS) entry which is preliminary data.</text>
</comment>
<keyword evidence="2" id="KW-0575">Peroxidase</keyword>
<dbReference type="Pfam" id="PF02627">
    <property type="entry name" value="CMD"/>
    <property type="match status" value="1"/>
</dbReference>
<dbReference type="EMBL" id="AEJB01000069">
    <property type="protein sequence ID" value="ELP70540.1"/>
    <property type="molecule type" value="Genomic_DNA"/>
</dbReference>
<dbReference type="PANTHER" id="PTHR34846:SF5">
    <property type="entry name" value="CARBOXYMUCONOLACTONE DECARBOXYLASE-LIKE DOMAIN-CONTAINING PROTEIN"/>
    <property type="match status" value="1"/>
</dbReference>
<dbReference type="InterPro" id="IPR003779">
    <property type="entry name" value="CMD-like"/>
</dbReference>
<evidence type="ECO:0000313" key="3">
    <source>
        <dbReference type="Proteomes" id="UP000010931"/>
    </source>
</evidence>
<reference evidence="2 3" key="1">
    <citation type="journal article" date="2011" name="Plasmid">
        <title>Streptomyces turgidiscabies Car8 contains a modular pathogenicity island that shares virulence genes with other actinobacterial plant pathogens.</title>
        <authorList>
            <person name="Huguet-Tapia J.C."/>
            <person name="Badger J.H."/>
            <person name="Loria R."/>
            <person name="Pettis G.S."/>
        </authorList>
    </citation>
    <scope>NUCLEOTIDE SEQUENCE [LARGE SCALE GENOMIC DNA]</scope>
    <source>
        <strain evidence="2 3">Car8</strain>
    </source>
</reference>
<dbReference type="GeneID" id="97403843"/>
<accession>L7FIL7</accession>
<feature type="domain" description="Carboxymuconolactone decarboxylase-like" evidence="1">
    <location>
        <begin position="74"/>
        <end position="141"/>
    </location>
</feature>
<dbReference type="SUPFAM" id="SSF69118">
    <property type="entry name" value="AhpD-like"/>
    <property type="match status" value="1"/>
</dbReference>
<keyword evidence="2" id="KW-0560">Oxidoreductase</keyword>
<dbReference type="Gene3D" id="1.20.1290.10">
    <property type="entry name" value="AhpD-like"/>
    <property type="match status" value="1"/>
</dbReference>
<evidence type="ECO:0000313" key="2">
    <source>
        <dbReference type="EMBL" id="ELP70540.1"/>
    </source>
</evidence>
<evidence type="ECO:0000259" key="1">
    <source>
        <dbReference type="Pfam" id="PF02627"/>
    </source>
</evidence>
<organism evidence="2 3">
    <name type="scientific">Streptomyces turgidiscabies (strain Car8)</name>
    <dbReference type="NCBI Taxonomy" id="698760"/>
    <lineage>
        <taxon>Bacteria</taxon>
        <taxon>Bacillati</taxon>
        <taxon>Actinomycetota</taxon>
        <taxon>Actinomycetes</taxon>
        <taxon>Kitasatosporales</taxon>
        <taxon>Streptomycetaceae</taxon>
        <taxon>Streptomyces</taxon>
    </lineage>
</organism>
<dbReference type="InterPro" id="IPR029032">
    <property type="entry name" value="AhpD-like"/>
</dbReference>
<dbReference type="STRING" id="85558.T45_08531"/>
<dbReference type="PANTHER" id="PTHR34846">
    <property type="entry name" value="4-CARBOXYMUCONOLACTONE DECARBOXYLASE FAMILY PROTEIN (AFU_ORTHOLOGUE AFUA_6G11590)"/>
    <property type="match status" value="1"/>
</dbReference>
<name>L7FIL7_STRT8</name>
<keyword evidence="3" id="KW-1185">Reference proteome</keyword>
<sequence length="211" mass="23191">MATDNAQPRIEPLTVEKWAPEVRAVWTADSLKGNEDKLPAHLTQLPDTLNLTRILAHHPELAVALYPLSTLVNAGLLSPRDRELVTLRVALRGGSGYLWSHHYETAQAVGVTEAEVLRTADDPSAADWSPHEAALITAADEICDASVIGPATWKELRRTYDEARILQLLALVGTYRFLATVLNTAGAALDEWRPERPLPSLTVPTEQRPAR</sequence>
<dbReference type="Proteomes" id="UP000010931">
    <property type="component" value="Unassembled WGS sequence"/>
</dbReference>
<proteinExistence type="predicted"/>
<dbReference type="AlphaFoldDB" id="L7FIL7"/>
<dbReference type="GO" id="GO:0051920">
    <property type="term" value="F:peroxiredoxin activity"/>
    <property type="evidence" value="ECO:0007669"/>
    <property type="project" value="InterPro"/>
</dbReference>
<dbReference type="PATRIC" id="fig|698760.3.peg.838"/>
<protein>
    <submittedName>
        <fullName evidence="2">Alkylhydroperoxidase AhpD family core domain protein</fullName>
    </submittedName>
</protein>